<gene>
    <name evidence="1" type="ORF">COX26_01905</name>
</gene>
<reference evidence="1 2" key="1">
    <citation type="submission" date="2017-09" db="EMBL/GenBank/DDBJ databases">
        <title>Depth-based differentiation of microbial function through sediment-hosted aquifers and enrichment of novel symbionts in the deep terrestrial subsurface.</title>
        <authorList>
            <person name="Probst A.J."/>
            <person name="Ladd B."/>
            <person name="Jarett J.K."/>
            <person name="Geller-Mcgrath D.E."/>
            <person name="Sieber C.M."/>
            <person name="Emerson J.B."/>
            <person name="Anantharaman K."/>
            <person name="Thomas B.C."/>
            <person name="Malmstrom R."/>
            <person name="Stieglmeier M."/>
            <person name="Klingl A."/>
            <person name="Woyke T."/>
            <person name="Ryan C.M."/>
            <person name="Banfield J.F."/>
        </authorList>
    </citation>
    <scope>NUCLEOTIDE SEQUENCE [LARGE SCALE GENOMIC DNA]</scope>
    <source>
        <strain evidence="1">CG23_combo_of_CG06-09_8_20_14_all_54_14</strain>
    </source>
</reference>
<comment type="caution">
    <text evidence="1">The sequence shown here is derived from an EMBL/GenBank/DDBJ whole genome shotgun (WGS) entry which is preliminary data.</text>
</comment>
<evidence type="ECO:0000313" key="2">
    <source>
        <dbReference type="Proteomes" id="UP000228812"/>
    </source>
</evidence>
<accession>A0A2G9Z9N8</accession>
<dbReference type="AlphaFoldDB" id="A0A2G9Z9N8"/>
<proteinExistence type="predicted"/>
<dbReference type="EMBL" id="PCRZ01000032">
    <property type="protein sequence ID" value="PIP29854.1"/>
    <property type="molecule type" value="Genomic_DNA"/>
</dbReference>
<protein>
    <submittedName>
        <fullName evidence="1">Uncharacterized protein</fullName>
    </submittedName>
</protein>
<dbReference type="Proteomes" id="UP000228812">
    <property type="component" value="Unassembled WGS sequence"/>
</dbReference>
<sequence>MAGLTPLEAGRPKAAVAAPSAGRLLTGLTPREGVGYPYCNLLALLQIAFPSPKVSNLTCAIRRARDGRGKPS</sequence>
<evidence type="ECO:0000313" key="1">
    <source>
        <dbReference type="EMBL" id="PIP29854.1"/>
    </source>
</evidence>
<organism evidence="1 2">
    <name type="scientific">Candidatus Jorgensenbacteria bacterium CG23_combo_of_CG06-09_8_20_14_all_54_14</name>
    <dbReference type="NCBI Taxonomy" id="1974595"/>
    <lineage>
        <taxon>Bacteria</taxon>
        <taxon>Candidatus Joergenseniibacteriota</taxon>
    </lineage>
</organism>
<name>A0A2G9Z9N8_9BACT</name>